<dbReference type="Proteomes" id="UP001145114">
    <property type="component" value="Unassembled WGS sequence"/>
</dbReference>
<accession>A0ACC1HU27</accession>
<evidence type="ECO:0000313" key="2">
    <source>
        <dbReference type="Proteomes" id="UP001145114"/>
    </source>
</evidence>
<protein>
    <submittedName>
        <fullName evidence="1">Cyclin-like protein interacting with PHO85</fullName>
    </submittedName>
</protein>
<organism evidence="1 2">
    <name type="scientific">Spiromyces aspiralis</name>
    <dbReference type="NCBI Taxonomy" id="68401"/>
    <lineage>
        <taxon>Eukaryota</taxon>
        <taxon>Fungi</taxon>
        <taxon>Fungi incertae sedis</taxon>
        <taxon>Zoopagomycota</taxon>
        <taxon>Kickxellomycotina</taxon>
        <taxon>Kickxellomycetes</taxon>
        <taxon>Kickxellales</taxon>
        <taxon>Kickxellaceae</taxon>
        <taxon>Spiromyces</taxon>
    </lineage>
</organism>
<proteinExistence type="predicted"/>
<name>A0ACC1HU27_9FUNG</name>
<dbReference type="EMBL" id="JAMZIH010000888">
    <property type="protein sequence ID" value="KAJ1678747.1"/>
    <property type="molecule type" value="Genomic_DNA"/>
</dbReference>
<reference evidence="1" key="1">
    <citation type="submission" date="2022-06" db="EMBL/GenBank/DDBJ databases">
        <title>Phylogenomic reconstructions and comparative analyses of Kickxellomycotina fungi.</title>
        <authorList>
            <person name="Reynolds N.K."/>
            <person name="Stajich J.E."/>
            <person name="Barry K."/>
            <person name="Grigoriev I.V."/>
            <person name="Crous P."/>
            <person name="Smith M.E."/>
        </authorList>
    </citation>
    <scope>NUCLEOTIDE SEQUENCE</scope>
    <source>
        <strain evidence="1">RSA 2271</strain>
    </source>
</reference>
<evidence type="ECO:0000313" key="1">
    <source>
        <dbReference type="EMBL" id="KAJ1678747.1"/>
    </source>
</evidence>
<comment type="caution">
    <text evidence="1">The sequence shown here is derived from an EMBL/GenBank/DDBJ whole genome shotgun (WGS) entry which is preliminary data.</text>
</comment>
<keyword evidence="2" id="KW-1185">Reference proteome</keyword>
<gene>
    <name evidence="1" type="primary">PCL7_2</name>
    <name evidence="1" type="ORF">EV182_003428</name>
</gene>
<feature type="non-terminal residue" evidence="1">
    <location>
        <position position="375"/>
    </location>
</feature>
<sequence length="375" mass="40340">MHTFDLATTPTPDTVRLVASYLDECAGCSAAVAAQAAHPDEHVQTTSLTMFHARSIPTIDLYSYLHRILKYCPCQNEVFLSLVVYFRRIIDSCRRKAIAFSLDAYSIHRLIISGVTIASKWFSDVFFTNTRYAKVGGLHVTELNVLEIQFLSLIDFNAAIPIAELQEIGSLILHRRMLPLHPVPSYYITPDGLYILSYYNAAPNLIQTPRSALFESKFPSPNFMPHHPYGNMRRMSHPNLTCSSFATAAAPNANGFEHGNINYAAPNDGSGGSNISAGTHANAAGHGSNGAIRDRPWPIPINASIVTSATSAATSTTAAAAAAAAAAACTNIPTTDSQMSCANDGASSATTSIRTLYDSPNGNENDPSRKHSTMA</sequence>